<evidence type="ECO:0008006" key="6">
    <source>
        <dbReference type="Google" id="ProtNLM"/>
    </source>
</evidence>
<keyword evidence="2" id="KW-1133">Transmembrane helix</keyword>
<feature type="region of interest" description="Disordered" evidence="1">
    <location>
        <begin position="133"/>
        <end position="155"/>
    </location>
</feature>
<evidence type="ECO:0000313" key="4">
    <source>
        <dbReference type="EMBL" id="KAF1963311.1"/>
    </source>
</evidence>
<dbReference type="EMBL" id="ML976977">
    <property type="protein sequence ID" value="KAF1963311.1"/>
    <property type="molecule type" value="Genomic_DNA"/>
</dbReference>
<sequence length="218" mass="24060">MAFAQRCLIFAALFSNAIANFTFPGPMGKNGDYVTGVPDWTVGTKQTLKWKTNLDNYAITLWQQDMSGTFARSGNQIYLKGPSDDEVGQFEWTIDPKGFDLKLSKVFWLNLRHIYKEDNSFKSTYFNLSAATTTTTSAGPSPTSSTTNTPPPMPDKNDNVIKLALGIGLGVGIPIIVLLAAGIWLASKYMKRRYPEDHQDHDYLQAASVAKGSYDKGD</sequence>
<name>A0A6A5UEH5_9PLEO</name>
<proteinExistence type="predicted"/>
<evidence type="ECO:0000256" key="1">
    <source>
        <dbReference type="SAM" id="MobiDB-lite"/>
    </source>
</evidence>
<dbReference type="AlphaFoldDB" id="A0A6A5UEH5"/>
<gene>
    <name evidence="4" type="ORF">CC80DRAFT_587745</name>
</gene>
<evidence type="ECO:0000256" key="2">
    <source>
        <dbReference type="SAM" id="Phobius"/>
    </source>
</evidence>
<keyword evidence="2" id="KW-0812">Transmembrane</keyword>
<organism evidence="4 5">
    <name type="scientific">Byssothecium circinans</name>
    <dbReference type="NCBI Taxonomy" id="147558"/>
    <lineage>
        <taxon>Eukaryota</taxon>
        <taxon>Fungi</taxon>
        <taxon>Dikarya</taxon>
        <taxon>Ascomycota</taxon>
        <taxon>Pezizomycotina</taxon>
        <taxon>Dothideomycetes</taxon>
        <taxon>Pleosporomycetidae</taxon>
        <taxon>Pleosporales</taxon>
        <taxon>Massarineae</taxon>
        <taxon>Massarinaceae</taxon>
        <taxon>Byssothecium</taxon>
    </lineage>
</organism>
<feature type="signal peptide" evidence="3">
    <location>
        <begin position="1"/>
        <end position="19"/>
    </location>
</feature>
<feature type="transmembrane region" description="Helical" evidence="2">
    <location>
        <begin position="163"/>
        <end position="186"/>
    </location>
</feature>
<evidence type="ECO:0000256" key="3">
    <source>
        <dbReference type="SAM" id="SignalP"/>
    </source>
</evidence>
<dbReference type="Proteomes" id="UP000800035">
    <property type="component" value="Unassembled WGS sequence"/>
</dbReference>
<evidence type="ECO:0000313" key="5">
    <source>
        <dbReference type="Proteomes" id="UP000800035"/>
    </source>
</evidence>
<keyword evidence="2" id="KW-0472">Membrane</keyword>
<feature type="compositionally biased region" description="Low complexity" evidence="1">
    <location>
        <begin position="133"/>
        <end position="148"/>
    </location>
</feature>
<reference evidence="4" key="1">
    <citation type="journal article" date="2020" name="Stud. Mycol.">
        <title>101 Dothideomycetes genomes: a test case for predicting lifestyles and emergence of pathogens.</title>
        <authorList>
            <person name="Haridas S."/>
            <person name="Albert R."/>
            <person name="Binder M."/>
            <person name="Bloem J."/>
            <person name="Labutti K."/>
            <person name="Salamov A."/>
            <person name="Andreopoulos B."/>
            <person name="Baker S."/>
            <person name="Barry K."/>
            <person name="Bills G."/>
            <person name="Bluhm B."/>
            <person name="Cannon C."/>
            <person name="Castanera R."/>
            <person name="Culley D."/>
            <person name="Daum C."/>
            <person name="Ezra D."/>
            <person name="Gonzalez J."/>
            <person name="Henrissat B."/>
            <person name="Kuo A."/>
            <person name="Liang C."/>
            <person name="Lipzen A."/>
            <person name="Lutzoni F."/>
            <person name="Magnuson J."/>
            <person name="Mondo S."/>
            <person name="Nolan M."/>
            <person name="Ohm R."/>
            <person name="Pangilinan J."/>
            <person name="Park H.-J."/>
            <person name="Ramirez L."/>
            <person name="Alfaro M."/>
            <person name="Sun H."/>
            <person name="Tritt A."/>
            <person name="Yoshinaga Y."/>
            <person name="Zwiers L.-H."/>
            <person name="Turgeon B."/>
            <person name="Goodwin S."/>
            <person name="Spatafora J."/>
            <person name="Crous P."/>
            <person name="Grigoriev I."/>
        </authorList>
    </citation>
    <scope>NUCLEOTIDE SEQUENCE</scope>
    <source>
        <strain evidence="4">CBS 675.92</strain>
    </source>
</reference>
<accession>A0A6A5UEH5</accession>
<keyword evidence="3" id="KW-0732">Signal</keyword>
<protein>
    <recommendedName>
        <fullName evidence="6">Mid2 domain-containing protein</fullName>
    </recommendedName>
</protein>
<feature type="chain" id="PRO_5025574081" description="Mid2 domain-containing protein" evidence="3">
    <location>
        <begin position="20"/>
        <end position="218"/>
    </location>
</feature>
<dbReference type="OrthoDB" id="3939135at2759"/>
<keyword evidence="5" id="KW-1185">Reference proteome</keyword>